<dbReference type="RefSeq" id="WP_152766846.1">
    <property type="nucleotide sequence ID" value="NZ_WHNP01000061.1"/>
</dbReference>
<accession>A0A7X1NIR3</accession>
<organism evidence="1 2">
    <name type="scientific">Paraburkholderia franconis</name>
    <dbReference type="NCBI Taxonomy" id="2654983"/>
    <lineage>
        <taxon>Bacteria</taxon>
        <taxon>Pseudomonadati</taxon>
        <taxon>Pseudomonadota</taxon>
        <taxon>Betaproteobacteria</taxon>
        <taxon>Burkholderiales</taxon>
        <taxon>Burkholderiaceae</taxon>
        <taxon>Paraburkholderia</taxon>
    </lineage>
</organism>
<dbReference type="AlphaFoldDB" id="A0A7X1NIR3"/>
<evidence type="ECO:0000313" key="2">
    <source>
        <dbReference type="Proteomes" id="UP000484381"/>
    </source>
</evidence>
<dbReference type="Proteomes" id="UP000484381">
    <property type="component" value="Unassembled WGS sequence"/>
</dbReference>
<sequence>MDNYNVPGDIFEHSICAARDRENNCDRRVAAMHRIRKSQFALGSTAIKDGAACPISTPFYINDIFRSPCLHQGLHRLVLVRSGHRVGRGFIARWLCRLFYWRARHPMVPDSPICGKPVVDRQGGESRQTSVAKKRIGVRHETKGERYQDPSRRLRRYRTSWLHITASQFMPLHFESDDSIQTRKKRAPGLKIFLTRSGHLKSTLILTTVSII</sequence>
<keyword evidence="2" id="KW-1185">Reference proteome</keyword>
<dbReference type="EMBL" id="WHNP01000061">
    <property type="protein sequence ID" value="MPW22268.1"/>
    <property type="molecule type" value="Genomic_DNA"/>
</dbReference>
<reference evidence="1 2" key="1">
    <citation type="submission" date="2019-10" db="EMBL/GenBank/DDBJ databases">
        <title>Paraburkholderia sp. isolated from nodules of Mimosa pudica from Brazilian Atlantic Forest soils.</title>
        <authorList>
            <person name="Paulitsch F."/>
            <person name="Hungria M."/>
            <person name="Dall'Agnol R."/>
        </authorList>
    </citation>
    <scope>NUCLEOTIDE SEQUENCE [LARGE SCALE GENOMIC DNA]</scope>
    <source>
        <strain evidence="1 2">CNPSo 3157</strain>
    </source>
</reference>
<proteinExistence type="predicted"/>
<gene>
    <name evidence="1" type="ORF">GCT13_36940</name>
</gene>
<protein>
    <submittedName>
        <fullName evidence="1">Uncharacterized protein</fullName>
    </submittedName>
</protein>
<name>A0A7X1NIR3_9BURK</name>
<evidence type="ECO:0000313" key="1">
    <source>
        <dbReference type="EMBL" id="MPW22268.1"/>
    </source>
</evidence>
<comment type="caution">
    <text evidence="1">The sequence shown here is derived from an EMBL/GenBank/DDBJ whole genome shotgun (WGS) entry which is preliminary data.</text>
</comment>